<accession>A0A2P0QHH9</accession>
<proteinExistence type="predicted"/>
<evidence type="ECO:0000256" key="1">
    <source>
        <dbReference type="SAM" id="SignalP"/>
    </source>
</evidence>
<reference evidence="2" key="1">
    <citation type="submission" date="2017-03" db="EMBL/GenBank/DDBJ databases">
        <title>Chloroplast genome evolution in siphonous green algae.</title>
        <authorList>
            <person name="Cremen M.C."/>
            <person name="Marcelino V.R."/>
            <person name="Verbruggen H."/>
        </authorList>
    </citation>
    <scope>NUCLEOTIDE SEQUENCE</scope>
</reference>
<keyword evidence="1" id="KW-0732">Signal</keyword>
<gene>
    <name evidence="2" type="primary">ycf47</name>
</gene>
<dbReference type="GeneID" id="36489532"/>
<protein>
    <submittedName>
        <fullName evidence="2">Uncharacterized protein</fullName>
    </submittedName>
</protein>
<sequence>MKMALHVVLTKVFFAIGYTGQIYEKCSLKKTIKGFQTGTCGSKKTTIIIENKKRKTI</sequence>
<keyword evidence="2" id="KW-0150">Chloroplast</keyword>
<dbReference type="EMBL" id="KY819064">
    <property type="protein sequence ID" value="ARO74224.1"/>
    <property type="molecule type" value="Genomic_DNA"/>
</dbReference>
<evidence type="ECO:0000313" key="2">
    <source>
        <dbReference type="EMBL" id="ARO74224.1"/>
    </source>
</evidence>
<dbReference type="AlphaFoldDB" id="A0A2P0QHH9"/>
<feature type="signal peptide" evidence="1">
    <location>
        <begin position="1"/>
        <end position="19"/>
    </location>
</feature>
<geneLocation type="chloroplast" evidence="2"/>
<name>A0A2P0QHH9_CHLFS</name>
<keyword evidence="2" id="KW-0934">Plastid</keyword>
<feature type="chain" id="PRO_5015145767" evidence="1">
    <location>
        <begin position="20"/>
        <end position="57"/>
    </location>
</feature>
<dbReference type="RefSeq" id="YP_009472569.1">
    <property type="nucleotide sequence ID" value="NC_037364.1"/>
</dbReference>
<organism evidence="2">
    <name type="scientific">Chlorodesmis fastigiata</name>
    <name type="common">Turtle weed</name>
    <name type="synonym">Vaucheria fastigiata</name>
    <dbReference type="NCBI Taxonomy" id="189431"/>
    <lineage>
        <taxon>Eukaryota</taxon>
        <taxon>Viridiplantae</taxon>
        <taxon>Chlorophyta</taxon>
        <taxon>core chlorophytes</taxon>
        <taxon>Ulvophyceae</taxon>
        <taxon>TCBD clade</taxon>
        <taxon>Bryopsidales</taxon>
        <taxon>Halimedineae</taxon>
        <taxon>Halimedaceae</taxon>
        <taxon>Udoteae</taxon>
        <taxon>Chlorodesmis</taxon>
    </lineage>
</organism>